<dbReference type="PANTHER" id="PTHR36302:SF1">
    <property type="entry name" value="COPPER CHAPERONE PCU(A)C"/>
    <property type="match status" value="1"/>
</dbReference>
<evidence type="ECO:0000256" key="1">
    <source>
        <dbReference type="SAM" id="SignalP"/>
    </source>
</evidence>
<keyword evidence="1" id="KW-0732">Signal</keyword>
<dbReference type="InterPro" id="IPR036182">
    <property type="entry name" value="PCuAC_sf"/>
</dbReference>
<dbReference type="EMBL" id="JACIEE010000002">
    <property type="protein sequence ID" value="MBB3976002.1"/>
    <property type="molecule type" value="Genomic_DNA"/>
</dbReference>
<dbReference type="PANTHER" id="PTHR36302">
    <property type="entry name" value="BLR7088 PROTEIN"/>
    <property type="match status" value="1"/>
</dbReference>
<accession>A0A7W6D8C9</accession>
<feature type="signal peptide" evidence="1">
    <location>
        <begin position="1"/>
        <end position="28"/>
    </location>
</feature>
<dbReference type="InterPro" id="IPR058248">
    <property type="entry name" value="Lxx211020-like"/>
</dbReference>
<protein>
    <recommendedName>
        <fullName evidence="4">Copper chaperone PCu(A)C</fullName>
    </recommendedName>
</protein>
<feature type="chain" id="PRO_5031328419" description="Copper chaperone PCu(A)C" evidence="1">
    <location>
        <begin position="29"/>
        <end position="176"/>
    </location>
</feature>
<proteinExistence type="predicted"/>
<keyword evidence="3" id="KW-1185">Reference proteome</keyword>
<organism evidence="2 3">
    <name type="scientific">Mycoplana azooxidifex</name>
    <dbReference type="NCBI Taxonomy" id="1636188"/>
    <lineage>
        <taxon>Bacteria</taxon>
        <taxon>Pseudomonadati</taxon>
        <taxon>Pseudomonadota</taxon>
        <taxon>Alphaproteobacteria</taxon>
        <taxon>Hyphomicrobiales</taxon>
        <taxon>Rhizobiaceae</taxon>
        <taxon>Mycoplana</taxon>
    </lineage>
</organism>
<sequence>MKRLLNILSAALLLLAPVLLAPAFGAAAQEHQEYKAGSIEILHPAAKATLPGQPVGGGFLTIVNHGAEPDRLVSISSPVSGDVQMHEMSLQNDVMQMRKLTDGIPVPAGATVKLGPGGLHVMFMKIAAPFREGESFPATLNFEKAGEITVQFEVEAFRSGSAGGAAGAAGASHDAH</sequence>
<evidence type="ECO:0000313" key="3">
    <source>
        <dbReference type="Proteomes" id="UP000574761"/>
    </source>
</evidence>
<comment type="caution">
    <text evidence="2">The sequence shown here is derived from an EMBL/GenBank/DDBJ whole genome shotgun (WGS) entry which is preliminary data.</text>
</comment>
<evidence type="ECO:0008006" key="4">
    <source>
        <dbReference type="Google" id="ProtNLM"/>
    </source>
</evidence>
<name>A0A7W6D8C9_9HYPH</name>
<reference evidence="2 3" key="1">
    <citation type="submission" date="2020-08" db="EMBL/GenBank/DDBJ databases">
        <title>Genomic Encyclopedia of Type Strains, Phase IV (KMG-IV): sequencing the most valuable type-strain genomes for metagenomic binning, comparative biology and taxonomic classification.</title>
        <authorList>
            <person name="Goeker M."/>
        </authorList>
    </citation>
    <scope>NUCLEOTIDE SEQUENCE [LARGE SCALE GENOMIC DNA]</scope>
    <source>
        <strain evidence="2 3">DSM 100211</strain>
    </source>
</reference>
<gene>
    <name evidence="2" type="ORF">GGQ64_001189</name>
</gene>
<dbReference type="InterPro" id="IPR007410">
    <property type="entry name" value="LpqE-like"/>
</dbReference>
<dbReference type="SUPFAM" id="SSF110087">
    <property type="entry name" value="DR1885-like metal-binding protein"/>
    <property type="match status" value="1"/>
</dbReference>
<dbReference type="Pfam" id="PF04314">
    <property type="entry name" value="PCuAC"/>
    <property type="match status" value="1"/>
</dbReference>
<evidence type="ECO:0000313" key="2">
    <source>
        <dbReference type="EMBL" id="MBB3976002.1"/>
    </source>
</evidence>
<dbReference type="Proteomes" id="UP000574761">
    <property type="component" value="Unassembled WGS sequence"/>
</dbReference>
<dbReference type="AlphaFoldDB" id="A0A7W6D8C9"/>
<dbReference type="RefSeq" id="WP_183800447.1">
    <property type="nucleotide sequence ID" value="NZ_JACIEE010000002.1"/>
</dbReference>
<dbReference type="Gene3D" id="2.60.40.1890">
    <property type="entry name" value="PCu(A)C copper chaperone"/>
    <property type="match status" value="1"/>
</dbReference>